<dbReference type="InParanoid" id="Q22ZA7"/>
<feature type="domain" description="PX" evidence="2">
    <location>
        <begin position="155"/>
        <end position="265"/>
    </location>
</feature>
<dbReference type="InterPro" id="IPR036871">
    <property type="entry name" value="PX_dom_sf"/>
</dbReference>
<dbReference type="InterPro" id="IPR001683">
    <property type="entry name" value="PX_dom"/>
</dbReference>
<dbReference type="AlphaFoldDB" id="Q22ZA7"/>
<dbReference type="STRING" id="312017.Q22ZA7"/>
<evidence type="ECO:0000256" key="1">
    <source>
        <dbReference type="SAM" id="MobiDB-lite"/>
    </source>
</evidence>
<organism evidence="3 4">
    <name type="scientific">Tetrahymena thermophila (strain SB210)</name>
    <dbReference type="NCBI Taxonomy" id="312017"/>
    <lineage>
        <taxon>Eukaryota</taxon>
        <taxon>Sar</taxon>
        <taxon>Alveolata</taxon>
        <taxon>Ciliophora</taxon>
        <taxon>Intramacronucleata</taxon>
        <taxon>Oligohymenophorea</taxon>
        <taxon>Hymenostomatida</taxon>
        <taxon>Tetrahymenina</taxon>
        <taxon>Tetrahymenidae</taxon>
        <taxon>Tetrahymena</taxon>
    </lineage>
</organism>
<dbReference type="EMBL" id="GG662798">
    <property type="protein sequence ID" value="EAR90414.2"/>
    <property type="molecule type" value="Genomic_DNA"/>
</dbReference>
<dbReference type="Proteomes" id="UP000009168">
    <property type="component" value="Unassembled WGS sequence"/>
</dbReference>
<evidence type="ECO:0000313" key="3">
    <source>
        <dbReference type="EMBL" id="EAR90414.2"/>
    </source>
</evidence>
<dbReference type="GO" id="GO:0035091">
    <property type="term" value="F:phosphatidylinositol binding"/>
    <property type="evidence" value="ECO:0007669"/>
    <property type="project" value="InterPro"/>
</dbReference>
<proteinExistence type="predicted"/>
<dbReference type="Gene3D" id="3.30.1520.10">
    <property type="entry name" value="Phox-like domain"/>
    <property type="match status" value="1"/>
</dbReference>
<dbReference type="InterPro" id="IPR027267">
    <property type="entry name" value="AH/BAR_dom_sf"/>
</dbReference>
<dbReference type="HOGENOM" id="CLU_028710_0_0_1"/>
<dbReference type="SMART" id="SM00312">
    <property type="entry name" value="PX"/>
    <property type="match status" value="1"/>
</dbReference>
<dbReference type="PROSITE" id="PS50195">
    <property type="entry name" value="PX"/>
    <property type="match status" value="1"/>
</dbReference>
<dbReference type="PANTHER" id="PTHR10555">
    <property type="entry name" value="SORTING NEXIN"/>
    <property type="match status" value="1"/>
</dbReference>
<dbReference type="RefSeq" id="XP_001010659.2">
    <property type="nucleotide sequence ID" value="XM_001010659.3"/>
</dbReference>
<sequence>MSTEIKQKYLCDEILDKGYDANIFMSYLENLRENGSDIEKWSIDELKILVENFQQDAQNQYQLDYIRVQQQLSNLNLGPVQSYSEYDNYVTKPTNQDNISQQNNQQAQTPTNAQHQKEEEIKHVVPKHEADDSNYKKTIPCLKPDPSTLSEVEGLHVQVAKYEKKPGGLFSQAYIVYQVQTQPLNIEVFRRYNDFAWLHQTLEKQYPQISIPPVPAKKSTRSFQPLFLSKRMAFMEKYLNKILRSPELKRSKFVEGFLTITQEDAFSKLKKEGDKLVKQTKINQMITQNGEAQCVINQDINQFLKKTNEYLGNQDIIYKKVRKLCKQLIIDFDQLSTTLFSIGDCFSQSYNLSLHYNATIQEKNPLLEELYIHLNNMSISWGNNITTQIKLVQDNLGNWFKYYDNELKSMKEYLKIREQTERDYHNFKLKLTQKKERFFQLGDPTKWEIPAPTLNGIDKELLKNKDFIFQYMFPRETIQEGELRDTYGFYNNTSYIEIKRLLKEKIEQYSKHFNQFGQIQSDHITDLHVQWADLMTNMQSLGFGDKQTTLLESTRFKNNQQQENQFVDD</sequence>
<evidence type="ECO:0000259" key="2">
    <source>
        <dbReference type="PROSITE" id="PS50195"/>
    </source>
</evidence>
<dbReference type="OMA" id="QNNCDEV"/>
<dbReference type="Pfam" id="PF00787">
    <property type="entry name" value="PX"/>
    <property type="match status" value="1"/>
</dbReference>
<dbReference type="PANTHER" id="PTHR10555:SF170">
    <property type="entry name" value="FI18122P1"/>
    <property type="match status" value="1"/>
</dbReference>
<accession>Q22ZA7</accession>
<dbReference type="GeneID" id="7843526"/>
<gene>
    <name evidence="3" type="ORF">TTHERM_00112640</name>
</gene>
<reference evidence="4" key="1">
    <citation type="journal article" date="2006" name="PLoS Biol.">
        <title>Macronuclear genome sequence of the ciliate Tetrahymena thermophila, a model eukaryote.</title>
        <authorList>
            <person name="Eisen J.A."/>
            <person name="Coyne R.S."/>
            <person name="Wu M."/>
            <person name="Wu D."/>
            <person name="Thiagarajan M."/>
            <person name="Wortman J.R."/>
            <person name="Badger J.H."/>
            <person name="Ren Q."/>
            <person name="Amedeo P."/>
            <person name="Jones K.M."/>
            <person name="Tallon L.J."/>
            <person name="Delcher A.L."/>
            <person name="Salzberg S.L."/>
            <person name="Silva J.C."/>
            <person name="Haas B.J."/>
            <person name="Majoros W.H."/>
            <person name="Farzad M."/>
            <person name="Carlton J.M."/>
            <person name="Smith R.K. Jr."/>
            <person name="Garg J."/>
            <person name="Pearlman R.E."/>
            <person name="Karrer K.M."/>
            <person name="Sun L."/>
            <person name="Manning G."/>
            <person name="Elde N.C."/>
            <person name="Turkewitz A.P."/>
            <person name="Asai D.J."/>
            <person name="Wilkes D.E."/>
            <person name="Wang Y."/>
            <person name="Cai H."/>
            <person name="Collins K."/>
            <person name="Stewart B.A."/>
            <person name="Lee S.R."/>
            <person name="Wilamowska K."/>
            <person name="Weinberg Z."/>
            <person name="Ruzzo W.L."/>
            <person name="Wloga D."/>
            <person name="Gaertig J."/>
            <person name="Frankel J."/>
            <person name="Tsao C.-C."/>
            <person name="Gorovsky M.A."/>
            <person name="Keeling P.J."/>
            <person name="Waller R.F."/>
            <person name="Patron N.J."/>
            <person name="Cherry J.M."/>
            <person name="Stover N.A."/>
            <person name="Krieger C.J."/>
            <person name="del Toro C."/>
            <person name="Ryder H.F."/>
            <person name="Williamson S.C."/>
            <person name="Barbeau R.A."/>
            <person name="Hamilton E.P."/>
            <person name="Orias E."/>
        </authorList>
    </citation>
    <scope>NUCLEOTIDE SEQUENCE [LARGE SCALE GENOMIC DNA]</scope>
    <source>
        <strain evidence="4">SB210</strain>
    </source>
</reference>
<protein>
    <submittedName>
        <fullName evidence="3">PX-SNX-like domain protein</fullName>
    </submittedName>
</protein>
<keyword evidence="4" id="KW-1185">Reference proteome</keyword>
<dbReference type="eggNOG" id="KOG2528">
    <property type="taxonomic scope" value="Eukaryota"/>
</dbReference>
<dbReference type="GO" id="GO:0005768">
    <property type="term" value="C:endosome"/>
    <property type="evidence" value="ECO:0007669"/>
    <property type="project" value="TreeGrafter"/>
</dbReference>
<name>Q22ZA7_TETTS</name>
<dbReference type="CDD" id="cd06093">
    <property type="entry name" value="PX_domain"/>
    <property type="match status" value="1"/>
</dbReference>
<dbReference type="OrthoDB" id="422186at2759"/>
<dbReference type="SUPFAM" id="SSF64268">
    <property type="entry name" value="PX domain"/>
    <property type="match status" value="1"/>
</dbReference>
<evidence type="ECO:0000313" key="4">
    <source>
        <dbReference type="Proteomes" id="UP000009168"/>
    </source>
</evidence>
<dbReference type="SUPFAM" id="SSF103657">
    <property type="entry name" value="BAR/IMD domain-like"/>
    <property type="match status" value="1"/>
</dbReference>
<feature type="compositionally biased region" description="Low complexity" evidence="1">
    <location>
        <begin position="94"/>
        <end position="114"/>
    </location>
</feature>
<dbReference type="KEGG" id="tet:TTHERM_00112640"/>
<feature type="region of interest" description="Disordered" evidence="1">
    <location>
        <begin position="90"/>
        <end position="117"/>
    </location>
</feature>